<reference evidence="2 3" key="1">
    <citation type="submission" date="2020-05" db="EMBL/GenBank/DDBJ databases">
        <title>FDA dAtabase for Regulatory Grade micrObial Sequences (FDA-ARGOS): Supporting development and validation of Infectious Disease Dx tests.</title>
        <authorList>
            <person name="Sproer C."/>
            <person name="Gronow S."/>
            <person name="Severitt S."/>
            <person name="Schroder I."/>
            <person name="Tallon L."/>
            <person name="Sadzewicz L."/>
            <person name="Zhao X."/>
            <person name="Vavikolanu K."/>
            <person name="Mehta A."/>
            <person name="Aluvathingal J."/>
            <person name="Nadendla S."/>
            <person name="Myers T."/>
            <person name="Yan Y."/>
            <person name="Sichtig H."/>
        </authorList>
    </citation>
    <scope>NUCLEOTIDE SEQUENCE [LARGE SCALE GENOMIC DNA]</scope>
    <source>
        <strain evidence="2 3">FDAARGOS_790</strain>
    </source>
</reference>
<dbReference type="Pfam" id="PF23544">
    <property type="entry name" value="AtuA_ferredoxin"/>
    <property type="match status" value="1"/>
</dbReference>
<protein>
    <recommendedName>
        <fullName evidence="1">AtuA-like ferredoxin-fold domain-containing protein</fullName>
    </recommendedName>
</protein>
<evidence type="ECO:0000313" key="2">
    <source>
        <dbReference type="EMBL" id="QKH37504.1"/>
    </source>
</evidence>
<feature type="domain" description="AtuA-like ferredoxin-fold" evidence="1">
    <location>
        <begin position="5"/>
        <end position="101"/>
    </location>
</feature>
<evidence type="ECO:0000313" key="3">
    <source>
        <dbReference type="Proteomes" id="UP000500970"/>
    </source>
</evidence>
<dbReference type="AlphaFoldDB" id="A0A7D4INK9"/>
<proteinExistence type="predicted"/>
<dbReference type="InterPro" id="IPR056362">
    <property type="entry name" value="AtuA-like_ferredoxin_dom"/>
</dbReference>
<gene>
    <name evidence="2" type="ORF">FOC84_22245</name>
</gene>
<sequence>MGILVYDLAHARAGDKGNTSSIAVIAYEEDSWRLLRQALTAELVEQAFAHLGAGKVRRYEIESLRALNFVIPNVLSGGVTRSLRLDPHGKSLSSLMLGIELPASQPQS</sequence>
<dbReference type="PANTHER" id="PTHR47708:SF2">
    <property type="entry name" value="SI:CH73-132F6.5"/>
    <property type="match status" value="1"/>
</dbReference>
<dbReference type="EMBL" id="CP053985">
    <property type="protein sequence ID" value="QKH37504.1"/>
    <property type="molecule type" value="Genomic_DNA"/>
</dbReference>
<keyword evidence="3" id="KW-1185">Reference proteome</keyword>
<name>A0A7D4INK9_9BURK</name>
<dbReference type="RefSeq" id="WP_173146345.1">
    <property type="nucleotide sequence ID" value="NZ_CP053985.1"/>
</dbReference>
<dbReference type="Proteomes" id="UP000500970">
    <property type="component" value="Chromosome"/>
</dbReference>
<dbReference type="PANTHER" id="PTHR47708">
    <property type="match status" value="1"/>
</dbReference>
<organism evidence="2 3">
    <name type="scientific">Achromobacter pestifer</name>
    <dbReference type="NCBI Taxonomy" id="1353889"/>
    <lineage>
        <taxon>Bacteria</taxon>
        <taxon>Pseudomonadati</taxon>
        <taxon>Pseudomonadota</taxon>
        <taxon>Betaproteobacteria</taxon>
        <taxon>Burkholderiales</taxon>
        <taxon>Alcaligenaceae</taxon>
        <taxon>Achromobacter</taxon>
    </lineage>
</organism>
<dbReference type="KEGG" id="apes:FOC84_22245"/>
<accession>A0A7D4INK9</accession>
<evidence type="ECO:0000259" key="1">
    <source>
        <dbReference type="Pfam" id="PF23544"/>
    </source>
</evidence>